<dbReference type="AlphaFoldDB" id="A0A2D6LQM2"/>
<evidence type="ECO:0000256" key="4">
    <source>
        <dbReference type="SAM" id="MobiDB-lite"/>
    </source>
</evidence>
<dbReference type="Pfam" id="PF01991">
    <property type="entry name" value="vATP-synt_E"/>
    <property type="match status" value="1"/>
</dbReference>
<comment type="similarity">
    <text evidence="1">Belongs to the V-ATPase E subunit family.</text>
</comment>
<reference evidence="6" key="1">
    <citation type="submission" date="2017-09" db="EMBL/GenBank/DDBJ databases">
        <title>The Reconstruction of 2,631 Draft Metagenome-Assembled Genomes from the Global Oceans.</title>
        <authorList>
            <person name="Tully B.J."/>
            <person name="Graham E.D."/>
            <person name="Heidelberg J.F."/>
        </authorList>
    </citation>
    <scope>NUCLEOTIDE SEQUENCE [LARGE SCALE GENOMIC DNA]</scope>
</reference>
<evidence type="ECO:0000313" key="6">
    <source>
        <dbReference type="Proteomes" id="UP000226712"/>
    </source>
</evidence>
<dbReference type="InterPro" id="IPR002842">
    <property type="entry name" value="ATPase_V1_Esu"/>
</dbReference>
<protein>
    <submittedName>
        <fullName evidence="5">Uncharacterized protein</fullName>
    </submittedName>
</protein>
<comment type="caution">
    <text evidence="5">The sequence shown here is derived from an EMBL/GenBank/DDBJ whole genome shotgun (WGS) entry which is preliminary data.</text>
</comment>
<dbReference type="InterPro" id="IPR038495">
    <property type="entry name" value="ATPase_E_C"/>
</dbReference>
<evidence type="ECO:0000256" key="1">
    <source>
        <dbReference type="ARBA" id="ARBA00005901"/>
    </source>
</evidence>
<organism evidence="5 6">
    <name type="scientific">Candidatus Iainarchaeum sp</name>
    <dbReference type="NCBI Taxonomy" id="3101447"/>
    <lineage>
        <taxon>Archaea</taxon>
        <taxon>Candidatus Iainarchaeota</taxon>
        <taxon>Candidatus Iainarchaeia</taxon>
        <taxon>Candidatus Iainarchaeales</taxon>
        <taxon>Candidatus Iainarchaeaceae</taxon>
        <taxon>Candidatus Iainarchaeum</taxon>
    </lineage>
</organism>
<keyword evidence="3" id="KW-0406">Ion transport</keyword>
<dbReference type="SUPFAM" id="SSF160527">
    <property type="entry name" value="V-type ATPase subunit E-like"/>
    <property type="match status" value="1"/>
</dbReference>
<evidence type="ECO:0000256" key="2">
    <source>
        <dbReference type="ARBA" id="ARBA00022448"/>
    </source>
</evidence>
<feature type="compositionally biased region" description="Basic and acidic residues" evidence="4">
    <location>
        <begin position="39"/>
        <end position="59"/>
    </location>
</feature>
<sequence>MGFENIKENLLQEAKREEKRILGEAEKEASSIINQAKEQAGKIKTEEKKKASEAVERDRHEKISAAKLKSNKIISDARNKLADYSLDEIWNDFKESPKKKGYSVFLKKQIKDAEKQLGKNTIVTINSSDSNTVKKYSKNIQKAGISGGAIISTKDKNVSIDSSLESIFENNREEIRGTVFKELFR</sequence>
<gene>
    <name evidence="5" type="ORF">CL944_02910</name>
</gene>
<evidence type="ECO:0000313" key="5">
    <source>
        <dbReference type="EMBL" id="MAG18398.1"/>
    </source>
</evidence>
<keyword evidence="2" id="KW-0813">Transport</keyword>
<dbReference type="EMBL" id="NZBD01000016">
    <property type="protein sequence ID" value="MAG18398.1"/>
    <property type="molecule type" value="Genomic_DNA"/>
</dbReference>
<evidence type="ECO:0000256" key="3">
    <source>
        <dbReference type="ARBA" id="ARBA00023065"/>
    </source>
</evidence>
<dbReference type="GO" id="GO:0033178">
    <property type="term" value="C:proton-transporting two-sector ATPase complex, catalytic domain"/>
    <property type="evidence" value="ECO:0007669"/>
    <property type="project" value="InterPro"/>
</dbReference>
<dbReference type="Gene3D" id="3.30.2320.30">
    <property type="entry name" value="ATP synthase, E subunit, C-terminal"/>
    <property type="match status" value="1"/>
</dbReference>
<dbReference type="Proteomes" id="UP000226712">
    <property type="component" value="Unassembled WGS sequence"/>
</dbReference>
<accession>A0A2D6LQM2</accession>
<name>A0A2D6LQM2_9ARCH</name>
<feature type="region of interest" description="Disordered" evidence="4">
    <location>
        <begin position="24"/>
        <end position="59"/>
    </location>
</feature>
<proteinExistence type="inferred from homology"/>
<dbReference type="GO" id="GO:0046961">
    <property type="term" value="F:proton-transporting ATPase activity, rotational mechanism"/>
    <property type="evidence" value="ECO:0007669"/>
    <property type="project" value="InterPro"/>
</dbReference>
<dbReference type="Gene3D" id="1.20.5.620">
    <property type="entry name" value="F1F0 ATP synthase subunit B, membrane domain"/>
    <property type="match status" value="1"/>
</dbReference>